<dbReference type="AlphaFoldDB" id="A0A1G2CGP0"/>
<comment type="caution">
    <text evidence="2">The sequence shown here is derived from an EMBL/GenBank/DDBJ whole genome shotgun (WGS) entry which is preliminary data.</text>
</comment>
<dbReference type="CDD" id="cd24049">
    <property type="entry name" value="ASKHA_NBD_PilM"/>
    <property type="match status" value="1"/>
</dbReference>
<evidence type="ECO:0000313" key="2">
    <source>
        <dbReference type="EMBL" id="OGZ00574.1"/>
    </source>
</evidence>
<dbReference type="PIRSF" id="PIRSF019169">
    <property type="entry name" value="PilM"/>
    <property type="match status" value="1"/>
</dbReference>
<dbReference type="InterPro" id="IPR003494">
    <property type="entry name" value="SHS2_FtsA"/>
</dbReference>
<dbReference type="PANTHER" id="PTHR32432:SF3">
    <property type="entry name" value="ETHANOLAMINE UTILIZATION PROTEIN EUTJ"/>
    <property type="match status" value="1"/>
</dbReference>
<dbReference type="Gene3D" id="3.30.1490.300">
    <property type="match status" value="1"/>
</dbReference>
<dbReference type="Proteomes" id="UP000178348">
    <property type="component" value="Unassembled WGS sequence"/>
</dbReference>
<sequence length="361" mass="39283">MNPFSFVKQTISPSYLGVDIGTTSIKIAEVTGGEQLPKLVNYGILESKSSLARANTVFQTSSLKLFEKGIEEILGTLLEKVQPHTKEAIASLPGFSAFMTVVDFPEMSPQDLARAIGFKAKEYIPLPVNEVALDWLNVGTYEDEKGMRYVQVLLISVPQEQIRKYQQIFRNVGLTLRALEIEGLSLVRSLIAGDPTPTLIMDIGSRSTAAIIADKGVLRFATQSDFAGASLTQSLAASLNINPVRAEEMKRERGILGTGPVSELSTIMSPMLDAILNEVKRSLRVYESQFHDSRNMERIILSGGGANLMGIEAYVSEAMGVPAVKAAPLHRFEYESGIEPLAGELGPFLSVALGLSLREFT</sequence>
<dbReference type="SMART" id="SM00842">
    <property type="entry name" value="FtsA"/>
    <property type="match status" value="1"/>
</dbReference>
<dbReference type="PANTHER" id="PTHR32432">
    <property type="entry name" value="CELL DIVISION PROTEIN FTSA-RELATED"/>
    <property type="match status" value="1"/>
</dbReference>
<gene>
    <name evidence="2" type="ORF">A2946_02390</name>
</gene>
<dbReference type="InterPro" id="IPR050696">
    <property type="entry name" value="FtsA/MreB"/>
</dbReference>
<protein>
    <recommendedName>
        <fullName evidence="1">SHS2 domain-containing protein</fullName>
    </recommendedName>
</protein>
<dbReference type="InterPro" id="IPR043129">
    <property type="entry name" value="ATPase_NBD"/>
</dbReference>
<dbReference type="Gene3D" id="3.30.420.40">
    <property type="match status" value="2"/>
</dbReference>
<evidence type="ECO:0000259" key="1">
    <source>
        <dbReference type="SMART" id="SM00842"/>
    </source>
</evidence>
<dbReference type="InterPro" id="IPR005883">
    <property type="entry name" value="PilM"/>
</dbReference>
<name>A0A1G2CGP0_9BACT</name>
<feature type="domain" description="SHS2" evidence="1">
    <location>
        <begin position="15"/>
        <end position="190"/>
    </location>
</feature>
<dbReference type="NCBIfam" id="TIGR01175">
    <property type="entry name" value="pilM"/>
    <property type="match status" value="1"/>
</dbReference>
<dbReference type="SUPFAM" id="SSF53067">
    <property type="entry name" value="Actin-like ATPase domain"/>
    <property type="match status" value="2"/>
</dbReference>
<reference evidence="2 3" key="1">
    <citation type="journal article" date="2016" name="Nat. Commun.">
        <title>Thousands of microbial genomes shed light on interconnected biogeochemical processes in an aquifer system.</title>
        <authorList>
            <person name="Anantharaman K."/>
            <person name="Brown C.T."/>
            <person name="Hug L.A."/>
            <person name="Sharon I."/>
            <person name="Castelle C.J."/>
            <person name="Probst A.J."/>
            <person name="Thomas B.C."/>
            <person name="Singh A."/>
            <person name="Wilkins M.J."/>
            <person name="Karaoz U."/>
            <person name="Brodie E.L."/>
            <person name="Williams K.H."/>
            <person name="Hubbard S.S."/>
            <person name="Banfield J.F."/>
        </authorList>
    </citation>
    <scope>NUCLEOTIDE SEQUENCE [LARGE SCALE GENOMIC DNA]</scope>
</reference>
<proteinExistence type="predicted"/>
<accession>A0A1G2CGP0</accession>
<evidence type="ECO:0000313" key="3">
    <source>
        <dbReference type="Proteomes" id="UP000178348"/>
    </source>
</evidence>
<dbReference type="EMBL" id="MHLB01000061">
    <property type="protein sequence ID" value="OGZ00574.1"/>
    <property type="molecule type" value="Genomic_DNA"/>
</dbReference>
<dbReference type="GO" id="GO:0051301">
    <property type="term" value="P:cell division"/>
    <property type="evidence" value="ECO:0007669"/>
    <property type="project" value="InterPro"/>
</dbReference>
<dbReference type="Pfam" id="PF11104">
    <property type="entry name" value="PilM_2"/>
    <property type="match status" value="1"/>
</dbReference>
<organism evidence="2 3">
    <name type="scientific">Candidatus Liptonbacteria bacterium RIFCSPLOWO2_01_FULL_53_13</name>
    <dbReference type="NCBI Taxonomy" id="1798651"/>
    <lineage>
        <taxon>Bacteria</taxon>
        <taxon>Candidatus Liptoniibacteriota</taxon>
    </lineage>
</organism>